<reference evidence="2" key="1">
    <citation type="submission" date="2014-03" db="EMBL/GenBank/DDBJ databases">
        <title>The sialotranscriptome of Amblyomma triste, Amblyomma parvum and Amblyomma cajennense ticks, uncovered by 454-based RNA-seq.</title>
        <authorList>
            <person name="Garcia G.R."/>
            <person name="Gardinassi L.G."/>
            <person name="Ribeiro J.M."/>
            <person name="Anatrielo E."/>
            <person name="Ferreira B.R."/>
            <person name="Moreira H.N."/>
            <person name="Mafra C."/>
            <person name="Olegario M.M."/>
            <person name="Szabo P.J."/>
            <person name="Miranda-Santos I.K."/>
            <person name="Maruyama S.R."/>
        </authorList>
    </citation>
    <scope>NUCLEOTIDE SEQUENCE</scope>
    <source>
        <strain evidence="2">Araguapaz</strain>
        <tissue evidence="2">Salivary glands</tissue>
    </source>
</reference>
<sequence length="225" mass="25080">MLPLSAVVIFSILMVEVYSAQTPPTSGAEKATIYNISEFLNTPEPIWTYNTTENANITCKVDKLYNLTSSTIYFNRSYYYNGSKTEYTVQGTFSQNSSDTMLIGMPGGPAEGSEVLLYEDEQNKCGVISVTITFGGPPNLNWFDLRVWNSSVESGPSEKCREYYNNYTSASSSKQIYTPDCQNIFTVNTTSTTPLYKTRSRKSLWQTLVSAVATTIHKGLSWLKG</sequence>
<organism evidence="2">
    <name type="scientific">Amblyomma parvum</name>
    <name type="common">South American tick</name>
    <dbReference type="NCBI Taxonomy" id="251391"/>
    <lineage>
        <taxon>Eukaryota</taxon>
        <taxon>Metazoa</taxon>
        <taxon>Ecdysozoa</taxon>
        <taxon>Arthropoda</taxon>
        <taxon>Chelicerata</taxon>
        <taxon>Arachnida</taxon>
        <taxon>Acari</taxon>
        <taxon>Parasitiformes</taxon>
        <taxon>Ixodida</taxon>
        <taxon>Ixodoidea</taxon>
        <taxon>Ixodidae</taxon>
        <taxon>Amblyomminae</taxon>
        <taxon>Amblyomma</taxon>
    </lineage>
</organism>
<protein>
    <submittedName>
        <fullName evidence="2">Putative lipocalin-3 1</fullName>
    </submittedName>
</protein>
<feature type="signal peptide" evidence="1">
    <location>
        <begin position="1"/>
        <end position="19"/>
    </location>
</feature>
<dbReference type="InterPro" id="IPR012674">
    <property type="entry name" value="Calycin"/>
</dbReference>
<dbReference type="EMBL" id="GBBL01000037">
    <property type="protein sequence ID" value="JAC27283.1"/>
    <property type="molecule type" value="mRNA"/>
</dbReference>
<evidence type="ECO:0000256" key="1">
    <source>
        <dbReference type="SAM" id="SignalP"/>
    </source>
</evidence>
<accession>A0A023G2L8</accession>
<dbReference type="AlphaFoldDB" id="A0A023G2L8"/>
<evidence type="ECO:0000313" key="2">
    <source>
        <dbReference type="EMBL" id="JAC27283.1"/>
    </source>
</evidence>
<feature type="chain" id="PRO_5001516659" evidence="1">
    <location>
        <begin position="20"/>
        <end position="225"/>
    </location>
</feature>
<proteinExistence type="evidence at transcript level"/>
<dbReference type="Gene3D" id="2.40.128.20">
    <property type="match status" value="1"/>
</dbReference>
<name>A0A023G2L8_AMBPA</name>
<keyword evidence="1" id="KW-0732">Signal</keyword>